<evidence type="ECO:0000313" key="11">
    <source>
        <dbReference type="Proteomes" id="UP000182135"/>
    </source>
</evidence>
<dbReference type="RefSeq" id="WP_027639103.1">
    <property type="nucleotide sequence ID" value="NZ_BAAACD010000006.1"/>
</dbReference>
<dbReference type="InterPro" id="IPR000064">
    <property type="entry name" value="NLP_P60_dom"/>
</dbReference>
<dbReference type="EMBL" id="FOOE01000019">
    <property type="protein sequence ID" value="SFF98723.1"/>
    <property type="molecule type" value="Genomic_DNA"/>
</dbReference>
<dbReference type="Pfam" id="PF00877">
    <property type="entry name" value="NLPC_P60"/>
    <property type="match status" value="1"/>
</dbReference>
<dbReference type="GO" id="GO:0006508">
    <property type="term" value="P:proteolysis"/>
    <property type="evidence" value="ECO:0007669"/>
    <property type="project" value="UniProtKB-KW"/>
</dbReference>
<evidence type="ECO:0000256" key="1">
    <source>
        <dbReference type="ARBA" id="ARBA00007074"/>
    </source>
</evidence>
<feature type="signal peptide" evidence="7">
    <location>
        <begin position="1"/>
        <end position="22"/>
    </location>
</feature>
<evidence type="ECO:0000256" key="3">
    <source>
        <dbReference type="ARBA" id="ARBA00022729"/>
    </source>
</evidence>
<feature type="chain" id="PRO_5038217028" evidence="7">
    <location>
        <begin position="23"/>
        <end position="415"/>
    </location>
</feature>
<evidence type="ECO:0000256" key="4">
    <source>
        <dbReference type="ARBA" id="ARBA00022801"/>
    </source>
</evidence>
<evidence type="ECO:0000256" key="6">
    <source>
        <dbReference type="SAM" id="Coils"/>
    </source>
</evidence>
<dbReference type="EMBL" id="QAMZ01000002">
    <property type="protein sequence ID" value="PWL55871.1"/>
    <property type="molecule type" value="Genomic_DNA"/>
</dbReference>
<dbReference type="Gene3D" id="6.10.250.3150">
    <property type="match status" value="1"/>
</dbReference>
<gene>
    <name evidence="9" type="ORF">DBY38_00080</name>
    <name evidence="10" type="ORF">SAMN04487885_11910</name>
</gene>
<keyword evidence="11" id="KW-1185">Reference proteome</keyword>
<feature type="coiled-coil region" evidence="6">
    <location>
        <begin position="29"/>
        <end position="105"/>
    </location>
</feature>
<dbReference type="STRING" id="1529.SAMN04487885_11910"/>
<evidence type="ECO:0000313" key="10">
    <source>
        <dbReference type="EMBL" id="SFF98723.1"/>
    </source>
</evidence>
<dbReference type="InterPro" id="IPR038765">
    <property type="entry name" value="Papain-like_cys_pep_sf"/>
</dbReference>
<dbReference type="Proteomes" id="UP000182135">
    <property type="component" value="Unassembled WGS sequence"/>
</dbReference>
<dbReference type="GO" id="GO:0008234">
    <property type="term" value="F:cysteine-type peptidase activity"/>
    <property type="evidence" value="ECO:0007669"/>
    <property type="project" value="UniProtKB-KW"/>
</dbReference>
<evidence type="ECO:0000313" key="12">
    <source>
        <dbReference type="Proteomes" id="UP000246114"/>
    </source>
</evidence>
<comment type="similarity">
    <text evidence="1">Belongs to the peptidase C40 family.</text>
</comment>
<dbReference type="OrthoDB" id="9808890at2"/>
<dbReference type="InterPro" id="IPR057309">
    <property type="entry name" value="PcsB_CC"/>
</dbReference>
<dbReference type="eggNOG" id="COG4942">
    <property type="taxonomic scope" value="Bacteria"/>
</dbReference>
<dbReference type="Proteomes" id="UP000246114">
    <property type="component" value="Unassembled WGS sequence"/>
</dbReference>
<feature type="domain" description="NlpC/P60" evidence="8">
    <location>
        <begin position="296"/>
        <end position="415"/>
    </location>
</feature>
<evidence type="ECO:0000313" key="9">
    <source>
        <dbReference type="EMBL" id="PWL55871.1"/>
    </source>
</evidence>
<evidence type="ECO:0000256" key="5">
    <source>
        <dbReference type="ARBA" id="ARBA00022807"/>
    </source>
</evidence>
<dbReference type="SUPFAM" id="SSF54001">
    <property type="entry name" value="Cysteine proteinases"/>
    <property type="match status" value="1"/>
</dbReference>
<dbReference type="PROSITE" id="PS51935">
    <property type="entry name" value="NLPC_P60"/>
    <property type="match status" value="1"/>
</dbReference>
<reference evidence="9 12" key="2">
    <citation type="submission" date="2018-03" db="EMBL/GenBank/DDBJ databases">
        <title>The uncultured portion of the human microbiome is neutrally assembled.</title>
        <authorList>
            <person name="Jeraldo P."/>
            <person name="Boardman L."/>
            <person name="White B.A."/>
            <person name="Nelson H."/>
            <person name="Goldenfeld N."/>
            <person name="Chia N."/>
        </authorList>
    </citation>
    <scope>NUCLEOTIDE SEQUENCE [LARGE SCALE GENOMIC DNA]</scope>
    <source>
        <strain evidence="9">CIM:MAG 903</strain>
    </source>
</reference>
<evidence type="ECO:0000259" key="8">
    <source>
        <dbReference type="PROSITE" id="PS51935"/>
    </source>
</evidence>
<keyword evidence="3 7" id="KW-0732">Signal</keyword>
<keyword evidence="2" id="KW-0645">Protease</keyword>
<keyword evidence="6" id="KW-0175">Coiled coil</keyword>
<evidence type="ECO:0000256" key="7">
    <source>
        <dbReference type="SAM" id="SignalP"/>
    </source>
</evidence>
<dbReference type="InterPro" id="IPR051202">
    <property type="entry name" value="Peptidase_C40"/>
</dbReference>
<dbReference type="AlphaFoldDB" id="A0A1I2N515"/>
<sequence>MKKRMLAAVIATMMIVQTGVIASAVPNISNEKRQEIEQQQSKYSDAEAKYNELEAKLQNLQGQCERIQGNIDEKNNEIKNIEKKIDELHDEMAALQKQLDEQQELYGKRMRAIYKNGTPGYIDVIFNSSSFSDLISNLQATSKIMSLDKEMMDKVVEGQNEIKEKQESLNGDINKIQELKVTLNEELKSFEEKKAAQEPLVAEAEAVKKSIAVDLGANERLMIGYLKDVVNDPNSSKDALNNAITALREIRKQIKVIDSEVVDLIEKAKTKVERIKAQEANADRGGSGSTWTGNASEKVNQVMSIAYSLQGKPYVYGATGPNTFDCSGYTQYVFGKAGISLSRTTYTQVNEGRSVSYSEARAGDLVFFGSPSSPHHVGIYIGGGQYIHAPRTGDVVKISSLGGRTDTKTFRRIIG</sequence>
<evidence type="ECO:0000256" key="2">
    <source>
        <dbReference type="ARBA" id="ARBA00022670"/>
    </source>
</evidence>
<keyword evidence="4 10" id="KW-0378">Hydrolase</keyword>
<dbReference type="eggNOG" id="COG0791">
    <property type="taxonomic scope" value="Bacteria"/>
</dbReference>
<keyword evidence="5" id="KW-0788">Thiol protease</keyword>
<reference evidence="10 11" key="1">
    <citation type="submission" date="2016-10" db="EMBL/GenBank/DDBJ databases">
        <authorList>
            <person name="de Groot N.N."/>
        </authorList>
    </citation>
    <scope>NUCLEOTIDE SEQUENCE [LARGE SCALE GENOMIC DNA]</scope>
    <source>
        <strain evidence="10 11">NLAE-zl-G419</strain>
    </source>
</reference>
<accession>A0A1I2N515</accession>
<dbReference type="PANTHER" id="PTHR47053">
    <property type="entry name" value="MUREIN DD-ENDOPEPTIDASE MEPH-RELATED"/>
    <property type="match status" value="1"/>
</dbReference>
<name>A0A1I2N515_9CLOT</name>
<organism evidence="10 11">
    <name type="scientific">Clostridium cadaveris</name>
    <dbReference type="NCBI Taxonomy" id="1529"/>
    <lineage>
        <taxon>Bacteria</taxon>
        <taxon>Bacillati</taxon>
        <taxon>Bacillota</taxon>
        <taxon>Clostridia</taxon>
        <taxon>Eubacteriales</taxon>
        <taxon>Clostridiaceae</taxon>
        <taxon>Clostridium</taxon>
    </lineage>
</organism>
<dbReference type="Gene3D" id="3.90.1720.10">
    <property type="entry name" value="endopeptidase domain like (from Nostoc punctiforme)"/>
    <property type="match status" value="1"/>
</dbReference>
<dbReference type="Pfam" id="PF24568">
    <property type="entry name" value="CC_PcsB"/>
    <property type="match status" value="1"/>
</dbReference>
<protein>
    <submittedName>
        <fullName evidence="10">N-terminal domain of peptidoglycan hydrolase CwlO-containing protein</fullName>
    </submittedName>
</protein>
<proteinExistence type="inferred from homology"/>
<dbReference type="PANTHER" id="PTHR47053:SF1">
    <property type="entry name" value="MUREIN DD-ENDOPEPTIDASE MEPH-RELATED"/>
    <property type="match status" value="1"/>
</dbReference>